<comment type="similarity">
    <text evidence="1">Belongs to the bacterial solute-binding protein 8 family.</text>
</comment>
<dbReference type="SUPFAM" id="SSF53807">
    <property type="entry name" value="Helical backbone' metal receptor"/>
    <property type="match status" value="1"/>
</dbReference>
<comment type="caution">
    <text evidence="5">The sequence shown here is derived from an EMBL/GenBank/DDBJ whole genome shotgun (WGS) entry which is preliminary data.</text>
</comment>
<name>A0A0F0GPK8_LENAE</name>
<protein>
    <submittedName>
        <fullName evidence="5">ABC transporter iron(III)/siderophore-binding protein</fullName>
    </submittedName>
</protein>
<dbReference type="EMBL" id="JYJG01000294">
    <property type="protein sequence ID" value="KJK43378.1"/>
    <property type="molecule type" value="Genomic_DNA"/>
</dbReference>
<evidence type="ECO:0000256" key="3">
    <source>
        <dbReference type="SAM" id="SignalP"/>
    </source>
</evidence>
<feature type="signal peptide" evidence="3">
    <location>
        <begin position="1"/>
        <end position="20"/>
    </location>
</feature>
<dbReference type="Proteomes" id="UP000033393">
    <property type="component" value="Unassembled WGS sequence"/>
</dbReference>
<reference evidence="5 6" key="1">
    <citation type="submission" date="2015-02" db="EMBL/GenBank/DDBJ databases">
        <authorList>
            <person name="Ju K.-S."/>
            <person name="Doroghazi J.R."/>
            <person name="Metcalf W."/>
        </authorList>
    </citation>
    <scope>NUCLEOTIDE SEQUENCE [LARGE SCALE GENOMIC DNA]</scope>
    <source>
        <strain evidence="5 6">NRRL B-16140</strain>
    </source>
</reference>
<dbReference type="Gene3D" id="3.40.50.1980">
    <property type="entry name" value="Nitrogenase molybdenum iron protein domain"/>
    <property type="match status" value="2"/>
</dbReference>
<evidence type="ECO:0000313" key="5">
    <source>
        <dbReference type="EMBL" id="KJK43378.1"/>
    </source>
</evidence>
<feature type="region of interest" description="Disordered" evidence="2">
    <location>
        <begin position="17"/>
        <end position="36"/>
    </location>
</feature>
<keyword evidence="3" id="KW-0732">Signal</keyword>
<evidence type="ECO:0000313" key="6">
    <source>
        <dbReference type="Proteomes" id="UP000033393"/>
    </source>
</evidence>
<sequence length="353" mass="36934">MLTFAAALAVSLTACGSADSAPNSAKETSAPAPATAAPTAYPLTIENCGRELTFDKAPSRVLLLNGASVAEVESFVALGIQDKIAANSQSYGVSDDPSMVAKVKAVPTGGLRLNNNFEVPREQVLAQQPDLVISTWAGGFDDKIGSITRDQLTQAGINSYVTPANCANGDAAASPADQTKYKEQSVESSNELLLQLGQIFDVQQRAADHVNKARADIDQINRSVAGKPKKNVLVVYPGMAMMNSNGLPAVFAGGIFDDLVARAGGVNVFAGKTNAELAEINAEALASAKVDVLVVGLYQENEKADVLAQDLFAKFPQWEASANKKYTSVSDSFYLGPLNALAVKKIADAAHGN</sequence>
<gene>
    <name evidence="5" type="ORF">UK23_33595</name>
</gene>
<feature type="chain" id="PRO_5002441307" evidence="3">
    <location>
        <begin position="21"/>
        <end position="353"/>
    </location>
</feature>
<evidence type="ECO:0000259" key="4">
    <source>
        <dbReference type="PROSITE" id="PS50983"/>
    </source>
</evidence>
<proteinExistence type="inferred from homology"/>
<keyword evidence="6" id="KW-1185">Reference proteome</keyword>
<dbReference type="InterPro" id="IPR050902">
    <property type="entry name" value="ABC_Transporter_SBP"/>
</dbReference>
<accession>A0A0F0GPK8</accession>
<evidence type="ECO:0000256" key="2">
    <source>
        <dbReference type="SAM" id="MobiDB-lite"/>
    </source>
</evidence>
<dbReference type="AlphaFoldDB" id="A0A0F0GPK8"/>
<feature type="domain" description="Fe/B12 periplasmic-binding" evidence="4">
    <location>
        <begin position="63"/>
        <end position="353"/>
    </location>
</feature>
<dbReference type="PATRIC" id="fig|68170.10.peg.8713"/>
<dbReference type="PROSITE" id="PS50983">
    <property type="entry name" value="FE_B12_PBP"/>
    <property type="match status" value="1"/>
</dbReference>
<evidence type="ECO:0000256" key="1">
    <source>
        <dbReference type="ARBA" id="ARBA00008814"/>
    </source>
</evidence>
<dbReference type="PANTHER" id="PTHR30535">
    <property type="entry name" value="VITAMIN B12-BINDING PROTEIN"/>
    <property type="match status" value="1"/>
</dbReference>
<organism evidence="5 6">
    <name type="scientific">Lentzea aerocolonigenes</name>
    <name type="common">Lechevalieria aerocolonigenes</name>
    <name type="synonym">Saccharothrix aerocolonigenes</name>
    <dbReference type="NCBI Taxonomy" id="68170"/>
    <lineage>
        <taxon>Bacteria</taxon>
        <taxon>Bacillati</taxon>
        <taxon>Actinomycetota</taxon>
        <taxon>Actinomycetes</taxon>
        <taxon>Pseudonocardiales</taxon>
        <taxon>Pseudonocardiaceae</taxon>
        <taxon>Lentzea</taxon>
    </lineage>
</organism>
<dbReference type="PANTHER" id="PTHR30535:SF7">
    <property type="entry name" value="IRON(III) DICITRATE-BINDING PROTEIN"/>
    <property type="match status" value="1"/>
</dbReference>
<dbReference type="Pfam" id="PF01497">
    <property type="entry name" value="Peripla_BP_2"/>
    <property type="match status" value="1"/>
</dbReference>
<dbReference type="InterPro" id="IPR002491">
    <property type="entry name" value="ABC_transptr_periplasmic_BD"/>
</dbReference>